<feature type="signal peptide" evidence="6">
    <location>
        <begin position="1"/>
        <end position="26"/>
    </location>
</feature>
<dbReference type="Pfam" id="PF17802">
    <property type="entry name" value="SpaA"/>
    <property type="match status" value="2"/>
</dbReference>
<dbReference type="Gene3D" id="2.60.40.1140">
    <property type="entry name" value="Collagen-binding surface protein Cna, B-type domain"/>
    <property type="match status" value="4"/>
</dbReference>
<feature type="domain" description="CNA-B" evidence="7">
    <location>
        <begin position="1358"/>
        <end position="1447"/>
    </location>
</feature>
<feature type="compositionally biased region" description="Gly residues" evidence="4">
    <location>
        <begin position="58"/>
        <end position="67"/>
    </location>
</feature>
<feature type="compositionally biased region" description="Low complexity" evidence="4">
    <location>
        <begin position="68"/>
        <end position="81"/>
    </location>
</feature>
<feature type="domain" description="CNA-B" evidence="7">
    <location>
        <begin position="1652"/>
        <end position="1740"/>
    </location>
</feature>
<keyword evidence="5" id="KW-1133">Transmembrane helix</keyword>
<feature type="domain" description="SpaA-like prealbumin fold" evidence="8">
    <location>
        <begin position="1746"/>
        <end position="1820"/>
    </location>
</feature>
<evidence type="ECO:0008006" key="11">
    <source>
        <dbReference type="Google" id="ProtNLM"/>
    </source>
</evidence>
<keyword evidence="2" id="KW-0964">Secreted</keyword>
<dbReference type="SUPFAM" id="SSF49478">
    <property type="entry name" value="Cna protein B-type domain"/>
    <property type="match status" value="6"/>
</dbReference>
<protein>
    <recommendedName>
        <fullName evidence="11">Cna B-type domain-containing protein</fullName>
    </recommendedName>
</protein>
<dbReference type="Proteomes" id="UP000234778">
    <property type="component" value="Unassembled WGS sequence"/>
</dbReference>
<dbReference type="GO" id="GO:0005975">
    <property type="term" value="P:carbohydrate metabolic process"/>
    <property type="evidence" value="ECO:0007669"/>
    <property type="project" value="UniProtKB-ARBA"/>
</dbReference>
<feature type="domain" description="CNA-B" evidence="7">
    <location>
        <begin position="1559"/>
        <end position="1644"/>
    </location>
</feature>
<feature type="domain" description="SpaA-like prealbumin fold" evidence="8">
    <location>
        <begin position="1267"/>
        <end position="1351"/>
    </location>
</feature>
<dbReference type="Pfam" id="PF05738">
    <property type="entry name" value="Cna_B"/>
    <property type="match status" value="4"/>
</dbReference>
<dbReference type="InterPro" id="IPR041033">
    <property type="entry name" value="SpaA_PFL_dom_1"/>
</dbReference>
<evidence type="ECO:0000259" key="8">
    <source>
        <dbReference type="Pfam" id="PF17802"/>
    </source>
</evidence>
<dbReference type="InterPro" id="IPR008454">
    <property type="entry name" value="Collagen-bd_Cna-like_B-typ_dom"/>
</dbReference>
<accession>A0A2I1KR89</accession>
<feature type="domain" description="CNA-B" evidence="7">
    <location>
        <begin position="1454"/>
        <end position="1551"/>
    </location>
</feature>
<dbReference type="RefSeq" id="WP_101638322.1">
    <property type="nucleotide sequence ID" value="NZ_PKHA01000011.1"/>
</dbReference>
<evidence type="ECO:0000256" key="2">
    <source>
        <dbReference type="ARBA" id="ARBA00022525"/>
    </source>
</evidence>
<name>A0A2I1KR89_9ACTO</name>
<dbReference type="CDD" id="cd00222">
    <property type="entry name" value="CollagenBindB"/>
    <property type="match status" value="4"/>
</dbReference>
<evidence type="ECO:0000313" key="9">
    <source>
        <dbReference type="EMBL" id="PKY98141.1"/>
    </source>
</evidence>
<comment type="caution">
    <text evidence="9">The sequence shown here is derived from an EMBL/GenBank/DDBJ whole genome shotgun (WGS) entry which is preliminary data.</text>
</comment>
<keyword evidence="5" id="KW-0472">Membrane</keyword>
<dbReference type="GeneID" id="81709153"/>
<evidence type="ECO:0000256" key="3">
    <source>
        <dbReference type="ARBA" id="ARBA00022729"/>
    </source>
</evidence>
<evidence type="ECO:0000256" key="6">
    <source>
        <dbReference type="SAM" id="SignalP"/>
    </source>
</evidence>
<gene>
    <name evidence="9" type="ORF">CYJ26_09425</name>
</gene>
<evidence type="ECO:0000256" key="5">
    <source>
        <dbReference type="SAM" id="Phobius"/>
    </source>
</evidence>
<dbReference type="EMBL" id="PKHA01000011">
    <property type="protein sequence ID" value="PKY98141.1"/>
    <property type="molecule type" value="Genomic_DNA"/>
</dbReference>
<dbReference type="InterPro" id="IPR013783">
    <property type="entry name" value="Ig-like_fold"/>
</dbReference>
<proteinExistence type="inferred from homology"/>
<reference evidence="9 10" key="1">
    <citation type="submission" date="2017-12" db="EMBL/GenBank/DDBJ databases">
        <title>Phylogenetic diversity of female urinary microbiome.</title>
        <authorList>
            <person name="Thomas-White K."/>
            <person name="Wolfe A.J."/>
        </authorList>
    </citation>
    <scope>NUCLEOTIDE SEQUENCE [LARGE SCALE GENOMIC DNA]</scope>
    <source>
        <strain evidence="9 10">UMB0319</strain>
    </source>
</reference>
<feature type="region of interest" description="Disordered" evidence="4">
    <location>
        <begin position="29"/>
        <end position="81"/>
    </location>
</feature>
<keyword evidence="5" id="KW-0812">Transmembrane</keyword>
<evidence type="ECO:0000256" key="4">
    <source>
        <dbReference type="SAM" id="MobiDB-lite"/>
    </source>
</evidence>
<dbReference type="Gene3D" id="2.60.40.10">
    <property type="entry name" value="Immunoglobulins"/>
    <property type="match status" value="3"/>
</dbReference>
<evidence type="ECO:0000259" key="7">
    <source>
        <dbReference type="Pfam" id="PF05738"/>
    </source>
</evidence>
<feature type="chain" id="PRO_5014186423" description="Cna B-type domain-containing protein" evidence="6">
    <location>
        <begin position="27"/>
        <end position="1877"/>
    </location>
</feature>
<sequence length="1877" mass="202148">MRLPKSVLGVLAAGALLLGGAVPAVAEDAVPGDGPTTSASAPADEVGRGVESEDVDGSAGGGDGAAGRDGASQSRARSAVDRAAVGSYDDSTLKVDFRIINLEPDNTINDNSEFWVEKTVNATVDLKVSGSGADAIIRNPWLMITVPKGKIKDLKFADSQNAYQTVQILEDQVDPDNAYIIYKYDQFTGASSAAYPAPFLFDGAKTSDGDKITVKAVVLDATGVENRNDADKKSVLETAKSLPVLYSAEKTYKARKIEATYNWANLATDNGNPFHDGGQRTRLVYDQSLTDDNGKVVKENNQIFVYRKLDTADSQTTGEDGQKARFTFSFVINPPAVEGNQSWYFNKPQTLTAVFKLPDNVEPARATLRDKGEAQCDGSSRWFYDKATNTLSLREKNGNYGGSSAWRWDRLGRSYVSDVYLRLKNVPYWDGSKDSIEERNAKLVNIPIDFIMDQGLDSENKFYSSTAHLLVEKEVYQGAGTFSTSKMYRNSWATASDIYLGGGSYEQPLNLLGGNYTIRNGVISDRLGNDQSQIGLYYNTDLNNTNNGSSPTNPDGGAVNKIVSYEDYLDIPEKIQAGEQGNTYYEKFQINNIFFRNNNLPSADDAKRQEKADATINQVNSTSNTLYGIKGDGSKIAIAKNLKYRQVVDIHDTARQYKGLSLEFDDPLVLDNVSLNILTSIQPTVEEKAKYNSPGYAPHEYRTGYKVTFRDVNDKEATWDRPRDPGALTNINTITPRVRMGVPNDVSVPFKAEGTFVDYRFTLAGYAGDGNWGALSEYTGGAVVLLPPAFSYAGTTEKFGDYNNEELGDKRNPQVIENYKGTGRTALIYSDIRFVPKSTVLDDLILAPKLEVSKYAQRGNNQVDVYYLYDHNDEIKPLGESQYYADELDLDNDGDTTELFAHMASQINYIPPLEMVVTHQVGMDLNTMALATTGDLGYDYRYGITMLNNTINDVTSAHVIGVLPQKGDKVIAPNQAGEYGDRGSTYGVTLSKFLEDEEENIEPLKRFDVYYQTQSHQGDINGLRDGSWLTKEEVGDVSKVKAYKLVLKPGEVIKAKEEIKLYTTAKIPFDTTLIPEEEENADVAVSTLAFSTDGQIFSEGNKVQTRYTSYEVNGRYFFDKDKDGVYEEGTDTPLANRTLTLVSNEAALDRDAESVPGEVLNPDGSKIEIETNAEGKYSAPVYRRGEYRLYTEKSHFEDFVTAVPASPEAGAEVQNLDAATIEGDTGKTTGFALNPASRVATRNVAVTGDPGSITVTKTAASEDDNPDSGKPLAGAVFRLTTTDGKTVTDFNGKPVTNVTTGTDGKAKFGHLPLGTYRVSEVTAPTGYVLNAQAQDMTLTKDTADGTVSLANSLERTTVKVAKTWSDNDNQDGQRPDSVTVRLLADGEVVDNQTLTLNAESEWKGSFSGLPKFKAGKEIAYTVSEDEVSGYSTAYSGTAAGGFTVTNTITGKVSVAVTKAWAGIDADAAPAVLVQLYADGVASGDPVTLDGNAEDGSWSHIFEGLDQYTAEGKAIAYTVAEQGVENGKLSAGGHDYTVKVAQDGDSWTVTNTMENPKTSVSGKKVWDDADNQDGIRPDSVTVELLANGAATGKTVEVPADGDGSFTFTGLPTFDAKGIEIAYSVDEVGVPEGYEKSIEGTTITNTHTPAVRTVSVTKAWDDLDDAHGLRPESVRVRLLADGEDTGKSVELSAANEWAGVFDGLPVNKAGKEVVYSVVEDAVAGYEATITGSADEGLTVTNTLVRGVVSLVKTDAAGAPLVGAVFELRTTTGQVLDTVTSGADGRVVFEGVPAGSYRVVETQAPAGYVLSGWAKAAVIDRMGVSVDLGRVVNTPVPAKPVGPVASLGKRLPVTGVDVAVGVVAVGLVGLGGLLIRRRRA</sequence>
<evidence type="ECO:0000256" key="1">
    <source>
        <dbReference type="ARBA" id="ARBA00007257"/>
    </source>
</evidence>
<dbReference type="PANTHER" id="PTHR36108:SF13">
    <property type="entry name" value="COLOSSIN-B-RELATED"/>
    <property type="match status" value="1"/>
</dbReference>
<keyword evidence="3 6" id="KW-0732">Signal</keyword>
<organism evidence="9 10">
    <name type="scientific">Actinomyces urogenitalis</name>
    <dbReference type="NCBI Taxonomy" id="103621"/>
    <lineage>
        <taxon>Bacteria</taxon>
        <taxon>Bacillati</taxon>
        <taxon>Actinomycetota</taxon>
        <taxon>Actinomycetes</taxon>
        <taxon>Actinomycetales</taxon>
        <taxon>Actinomycetaceae</taxon>
        <taxon>Actinomyces</taxon>
    </lineage>
</organism>
<comment type="similarity">
    <text evidence="1">Belongs to the serine-aspartate repeat-containing protein (SDr) family.</text>
</comment>
<dbReference type="PANTHER" id="PTHR36108">
    <property type="entry name" value="COLOSSIN-B-RELATED"/>
    <property type="match status" value="1"/>
</dbReference>
<feature type="transmembrane region" description="Helical" evidence="5">
    <location>
        <begin position="1855"/>
        <end position="1872"/>
    </location>
</feature>
<evidence type="ECO:0000313" key="10">
    <source>
        <dbReference type="Proteomes" id="UP000234778"/>
    </source>
</evidence>